<organism evidence="3 4">
    <name type="scientific">Sanguibacter suaedae</name>
    <dbReference type="NCBI Taxonomy" id="2795737"/>
    <lineage>
        <taxon>Bacteria</taxon>
        <taxon>Bacillati</taxon>
        <taxon>Actinomycetota</taxon>
        <taxon>Actinomycetes</taxon>
        <taxon>Micrococcales</taxon>
        <taxon>Sanguibacteraceae</taxon>
        <taxon>Sanguibacter</taxon>
    </lineage>
</organism>
<dbReference type="Proteomes" id="UP000602087">
    <property type="component" value="Unassembled WGS sequence"/>
</dbReference>
<sequence>MANFRVFVSSTAYDLGVLRSALRGFIEQLGYTAVLSEYSDVLYDPNEHTHKSCLAEVPNCDVVVLIIGSRFGSTLRPEVLEGTFGKLSTDFLTDAGSEISITQAEVLMATERRIPLFAFVEGAVYHDYFVYQQNKGKEFAAKISYPSIAQPESAEYIFRFIDFLQGRASNNAVIPFERLEEVTEHLRKQWAALFQRLLSESREEAQDARRIDRLADQFDDLKTALLATVGDSSNRAVARGVIRYRRLVDFLRSLPNSGTPMRQVVIEGAASFWDMLREAAGFAGLQEIDNQRNSLWNAVLYTNDGETYLSRLPLVGLERLERDWQAFRGLSAPDREVIFDAILDSDDRHAGYVRRASKDDIERLAGPTSREWLLDDETRVRFEAMGPLAPRVENDDEDPEPPRAAGA</sequence>
<evidence type="ECO:0000313" key="4">
    <source>
        <dbReference type="Proteomes" id="UP000602087"/>
    </source>
</evidence>
<name>A0A934I9J9_9MICO</name>
<proteinExistence type="predicted"/>
<keyword evidence="4" id="KW-1185">Reference proteome</keyword>
<evidence type="ECO:0000313" key="3">
    <source>
        <dbReference type="EMBL" id="MBI9115577.1"/>
    </source>
</evidence>
<reference evidence="3" key="1">
    <citation type="submission" date="2020-12" db="EMBL/GenBank/DDBJ databases">
        <title>Sanguibacter suaedae sp. nov., isolated from Suaeda aralocaspica.</title>
        <authorList>
            <person name="Ma Q."/>
        </authorList>
    </citation>
    <scope>NUCLEOTIDE SEQUENCE</scope>
    <source>
        <strain evidence="3">YZGR15</strain>
    </source>
</reference>
<accession>A0A934I9J9</accession>
<dbReference type="RefSeq" id="WP_198734147.1">
    <property type="nucleotide sequence ID" value="NZ_JAEINH010000009.1"/>
</dbReference>
<dbReference type="Pfam" id="PF13271">
    <property type="entry name" value="DUF4062"/>
    <property type="match status" value="1"/>
</dbReference>
<evidence type="ECO:0000259" key="2">
    <source>
        <dbReference type="Pfam" id="PF13271"/>
    </source>
</evidence>
<feature type="region of interest" description="Disordered" evidence="1">
    <location>
        <begin position="384"/>
        <end position="407"/>
    </location>
</feature>
<gene>
    <name evidence="3" type="ORF">JAV76_11190</name>
</gene>
<dbReference type="AlphaFoldDB" id="A0A934I9J9"/>
<evidence type="ECO:0000256" key="1">
    <source>
        <dbReference type="SAM" id="MobiDB-lite"/>
    </source>
</evidence>
<feature type="domain" description="DUF4062" evidence="2">
    <location>
        <begin position="5"/>
        <end position="106"/>
    </location>
</feature>
<dbReference type="InterPro" id="IPR025139">
    <property type="entry name" value="DUF4062"/>
</dbReference>
<protein>
    <submittedName>
        <fullName evidence="3">DUF4062 domain-containing protein</fullName>
    </submittedName>
</protein>
<comment type="caution">
    <text evidence="3">The sequence shown here is derived from an EMBL/GenBank/DDBJ whole genome shotgun (WGS) entry which is preliminary data.</text>
</comment>
<dbReference type="EMBL" id="JAEINH010000009">
    <property type="protein sequence ID" value="MBI9115577.1"/>
    <property type="molecule type" value="Genomic_DNA"/>
</dbReference>